<evidence type="ECO:0000256" key="4">
    <source>
        <dbReference type="ARBA" id="ARBA00022679"/>
    </source>
</evidence>
<dbReference type="GO" id="GO:0016757">
    <property type="term" value="F:glycosyltransferase activity"/>
    <property type="evidence" value="ECO:0007669"/>
    <property type="project" value="UniProtKB-KW"/>
</dbReference>
<dbReference type="Pfam" id="PF00535">
    <property type="entry name" value="Glycos_transf_2"/>
    <property type="match status" value="1"/>
</dbReference>
<feature type="domain" description="Glycosyltransferase 2-like" evidence="5">
    <location>
        <begin position="17"/>
        <end position="157"/>
    </location>
</feature>
<dbReference type="EMBL" id="JACEOG010000002">
    <property type="protein sequence ID" value="MBA4609859.1"/>
    <property type="molecule type" value="Genomic_DNA"/>
</dbReference>
<reference evidence="6 7" key="1">
    <citation type="submission" date="2020-07" db="EMBL/GenBank/DDBJ databases">
        <title>Draft genome and description of Aeromicrobium phoceense strain Marseille-Q0843 isolated from healthy skin swab.</title>
        <authorList>
            <person name="Boxberger M."/>
            <person name="La Scola B."/>
        </authorList>
    </citation>
    <scope>NUCLEOTIDE SEQUENCE [LARGE SCALE GENOMIC DNA]</scope>
    <source>
        <strain evidence="6 7">Marseille-Q0843</strain>
    </source>
</reference>
<evidence type="ECO:0000313" key="6">
    <source>
        <dbReference type="EMBL" id="MBA4609859.1"/>
    </source>
</evidence>
<comment type="similarity">
    <text evidence="2">Belongs to the glycosyltransferase 2 family.</text>
</comment>
<evidence type="ECO:0000313" key="7">
    <source>
        <dbReference type="Proteomes" id="UP000550354"/>
    </source>
</evidence>
<dbReference type="SUPFAM" id="SSF53448">
    <property type="entry name" value="Nucleotide-diphospho-sugar transferases"/>
    <property type="match status" value="1"/>
</dbReference>
<proteinExistence type="inferred from homology"/>
<gene>
    <name evidence="6" type="ORF">H1W00_15365</name>
</gene>
<dbReference type="InterPro" id="IPR029044">
    <property type="entry name" value="Nucleotide-diphossugar_trans"/>
</dbReference>
<organism evidence="6 7">
    <name type="scientific">Aeromicrobium phoceense</name>
    <dbReference type="NCBI Taxonomy" id="2754045"/>
    <lineage>
        <taxon>Bacteria</taxon>
        <taxon>Bacillati</taxon>
        <taxon>Actinomycetota</taxon>
        <taxon>Actinomycetes</taxon>
        <taxon>Propionibacteriales</taxon>
        <taxon>Nocardioidaceae</taxon>
        <taxon>Aeromicrobium</taxon>
    </lineage>
</organism>
<protein>
    <submittedName>
        <fullName evidence="6">Glycosyltransferase</fullName>
    </submittedName>
</protein>
<keyword evidence="4 6" id="KW-0808">Transferase</keyword>
<evidence type="ECO:0000259" key="5">
    <source>
        <dbReference type="Pfam" id="PF00535"/>
    </source>
</evidence>
<keyword evidence="3" id="KW-0328">Glycosyltransferase</keyword>
<evidence type="ECO:0000256" key="2">
    <source>
        <dbReference type="ARBA" id="ARBA00006739"/>
    </source>
</evidence>
<comment type="pathway">
    <text evidence="1">Cell wall biogenesis; cell wall polysaccharide biosynthesis.</text>
</comment>
<keyword evidence="7" id="KW-1185">Reference proteome</keyword>
<comment type="caution">
    <text evidence="6">The sequence shown here is derived from an EMBL/GenBank/DDBJ whole genome shotgun (WGS) entry which is preliminary data.</text>
</comment>
<name>A0A838XEG3_9ACTN</name>
<dbReference type="InterPro" id="IPR001173">
    <property type="entry name" value="Glyco_trans_2-like"/>
</dbReference>
<dbReference type="Proteomes" id="UP000550354">
    <property type="component" value="Unassembled WGS sequence"/>
</dbReference>
<evidence type="ECO:0000256" key="3">
    <source>
        <dbReference type="ARBA" id="ARBA00022676"/>
    </source>
</evidence>
<dbReference type="PANTHER" id="PTHR43179">
    <property type="entry name" value="RHAMNOSYLTRANSFERASE WBBL"/>
    <property type="match status" value="1"/>
</dbReference>
<dbReference type="PANTHER" id="PTHR43179:SF12">
    <property type="entry name" value="GALACTOFURANOSYLTRANSFERASE GLFT2"/>
    <property type="match status" value="1"/>
</dbReference>
<sequence>MTDLVTTVVITRDRVDQLLQTLPRHEGRVIVVDNASSDGTAAAALARCPGVRVIVLPRNVAGAARNIGVEAATTPFVAFSDDDSWWDPGSLARAAEIMADHPSLAVLAARVVVEPGGREDPFNEVLATSPLAGSPDVPGRPILGFMACAAMVRREPFLEAGGFHPLLGVGGEEQVLAWDLAARGWDLRYEPSLLVHHEPRPSGTRGDRRTKALRRSAVIAGLLRRPWPDVGRTVLHGLGASGPDRAGVGAAVVRLGPALAGRRVLPRAVREQIRVLGD</sequence>
<dbReference type="Gene3D" id="3.90.550.10">
    <property type="entry name" value="Spore Coat Polysaccharide Biosynthesis Protein SpsA, Chain A"/>
    <property type="match status" value="1"/>
</dbReference>
<dbReference type="RefSeq" id="WP_181756679.1">
    <property type="nucleotide sequence ID" value="NZ_JACEOG010000002.1"/>
</dbReference>
<evidence type="ECO:0000256" key="1">
    <source>
        <dbReference type="ARBA" id="ARBA00004776"/>
    </source>
</evidence>
<dbReference type="AlphaFoldDB" id="A0A838XEG3"/>
<accession>A0A838XEG3</accession>